<evidence type="ECO:0000313" key="5">
    <source>
        <dbReference type="EMBL" id="RGZ47321.1"/>
    </source>
</evidence>
<evidence type="ECO:0000313" key="6">
    <source>
        <dbReference type="EMBL" id="RHH80203.1"/>
    </source>
</evidence>
<dbReference type="InterPro" id="IPR051056">
    <property type="entry name" value="Glycosyl_Hydrolase_73"/>
</dbReference>
<dbReference type="InterPro" id="IPR002901">
    <property type="entry name" value="MGlyc_endo_b_GlcNAc-like_dom"/>
</dbReference>
<dbReference type="Proteomes" id="UP000261088">
    <property type="component" value="Unassembled WGS sequence"/>
</dbReference>
<dbReference type="RefSeq" id="WP_005645031.1">
    <property type="nucleotide sequence ID" value="NZ_CP072229.1"/>
</dbReference>
<evidence type="ECO:0000313" key="3">
    <source>
        <dbReference type="EMBL" id="MTU27979.1"/>
    </source>
</evidence>
<keyword evidence="1" id="KW-0378">Hydrolase</keyword>
<dbReference type="GO" id="GO:0004040">
    <property type="term" value="F:amidase activity"/>
    <property type="evidence" value="ECO:0007669"/>
    <property type="project" value="InterPro"/>
</dbReference>
<comment type="caution">
    <text evidence="6">The sequence shown here is derived from an EMBL/GenBank/DDBJ whole genome shotgun (WGS) entry which is preliminary data.</text>
</comment>
<dbReference type="Proteomes" id="UP000283732">
    <property type="component" value="Unassembled WGS sequence"/>
</dbReference>
<dbReference type="Gene3D" id="1.10.530.10">
    <property type="match status" value="1"/>
</dbReference>
<dbReference type="EMBL" id="QSEF01000014">
    <property type="protein sequence ID" value="RGZ47321.1"/>
    <property type="molecule type" value="Genomic_DNA"/>
</dbReference>
<dbReference type="Proteomes" id="UP000437446">
    <property type="component" value="Unassembled WGS sequence"/>
</dbReference>
<dbReference type="PANTHER" id="PTHR33308:SF9">
    <property type="entry name" value="PEPTIDOGLYCAN HYDROLASE FLGJ"/>
    <property type="match status" value="1"/>
</dbReference>
<evidence type="ECO:0000259" key="2">
    <source>
        <dbReference type="Pfam" id="PF01832"/>
    </source>
</evidence>
<dbReference type="Proteomes" id="UP000285173">
    <property type="component" value="Unassembled WGS sequence"/>
</dbReference>
<proteinExistence type="predicted"/>
<organism evidence="6 8">
    <name type="scientific">Parabacteroides merdae</name>
    <dbReference type="NCBI Taxonomy" id="46503"/>
    <lineage>
        <taxon>Bacteria</taxon>
        <taxon>Pseudomonadati</taxon>
        <taxon>Bacteroidota</taxon>
        <taxon>Bacteroidia</taxon>
        <taxon>Bacteroidales</taxon>
        <taxon>Tannerellaceae</taxon>
        <taxon>Parabacteroides</taxon>
    </lineage>
</organism>
<reference evidence="3 10" key="2">
    <citation type="journal article" date="2019" name="Nat. Med.">
        <title>A library of human gut bacterial isolates paired with longitudinal multiomics data enables mechanistic microbiome research.</title>
        <authorList>
            <person name="Poyet M."/>
            <person name="Groussin M."/>
            <person name="Gibbons S.M."/>
            <person name="Avila-Pacheco J."/>
            <person name="Jiang X."/>
            <person name="Kearney S.M."/>
            <person name="Perrotta A.R."/>
            <person name="Berdy B."/>
            <person name="Zhao S."/>
            <person name="Lieberman T.D."/>
            <person name="Swanson P.K."/>
            <person name="Smith M."/>
            <person name="Roesemann S."/>
            <person name="Alexander J.E."/>
            <person name="Rich S.A."/>
            <person name="Livny J."/>
            <person name="Vlamakis H."/>
            <person name="Clish C."/>
            <person name="Bullock K."/>
            <person name="Deik A."/>
            <person name="Scott J."/>
            <person name="Pierce K.A."/>
            <person name="Xavier R.J."/>
            <person name="Alm E.J."/>
        </authorList>
    </citation>
    <scope>NUCLEOTIDE SEQUENCE [LARGE SCALE GENOMIC DNA]</scope>
    <source>
        <strain evidence="3 10">BIOML-A25</strain>
    </source>
</reference>
<dbReference type="AlphaFoldDB" id="A0A3R6I764"/>
<evidence type="ECO:0000256" key="1">
    <source>
        <dbReference type="ARBA" id="ARBA00022801"/>
    </source>
</evidence>
<evidence type="ECO:0000313" key="8">
    <source>
        <dbReference type="Proteomes" id="UP000283732"/>
    </source>
</evidence>
<evidence type="ECO:0000313" key="10">
    <source>
        <dbReference type="Proteomes" id="UP000437446"/>
    </source>
</evidence>
<dbReference type="EMBL" id="QSUP01000003">
    <property type="protein sequence ID" value="RGN53404.1"/>
    <property type="molecule type" value="Genomic_DNA"/>
</dbReference>
<accession>A0A3R6I764</accession>
<dbReference type="EMBL" id="QRKC01000001">
    <property type="protein sequence ID" value="RHH80203.1"/>
    <property type="molecule type" value="Genomic_DNA"/>
</dbReference>
<feature type="domain" description="Mannosyl-glycoprotein endo-beta-N-acetylglucosamidase-like" evidence="2">
    <location>
        <begin position="14"/>
        <end position="141"/>
    </location>
</feature>
<name>A0A3R6I764_9BACT</name>
<sequence>MDKKIFYLRRCRAAAEEAGRAFDMNPRVILAQGALESGWGTSCLATEHNNYFGIMGYGASNAWWHGERVELETAGGMVHYFRHYTSPRMSFFDFARLIHTGYHRAWSFSRIPEAYAKEIAYSPYISELNGDNRERYRHSIIALEEEIGRMMDWDEGMVA</sequence>
<gene>
    <name evidence="6" type="ORF">DW191_03525</name>
    <name evidence="5" type="ORF">DW986_10900</name>
    <name evidence="4" type="ORF">DXB61_04410</name>
    <name evidence="3" type="ORF">GMD66_01850</name>
</gene>
<evidence type="ECO:0000313" key="7">
    <source>
        <dbReference type="Proteomes" id="UP000261088"/>
    </source>
</evidence>
<protein>
    <submittedName>
        <fullName evidence="6">Glucosaminidase</fullName>
    </submittedName>
</protein>
<evidence type="ECO:0000313" key="4">
    <source>
        <dbReference type="EMBL" id="RGN53404.1"/>
    </source>
</evidence>
<reference evidence="7 8" key="1">
    <citation type="submission" date="2018-08" db="EMBL/GenBank/DDBJ databases">
        <title>A genome reference for cultivated species of the human gut microbiota.</title>
        <authorList>
            <person name="Zou Y."/>
            <person name="Xue W."/>
            <person name="Luo G."/>
        </authorList>
    </citation>
    <scope>NUCLEOTIDE SEQUENCE [LARGE SCALE GENOMIC DNA]</scope>
    <source>
        <strain evidence="6 8">AM16-50</strain>
        <strain evidence="5 9">AM50-15</strain>
        <strain evidence="4 7">OM05-11AA</strain>
    </source>
</reference>
<dbReference type="Pfam" id="PF01832">
    <property type="entry name" value="Glucosaminidase"/>
    <property type="match status" value="1"/>
</dbReference>
<dbReference type="EMBL" id="WNCR01000001">
    <property type="protein sequence ID" value="MTU27979.1"/>
    <property type="molecule type" value="Genomic_DNA"/>
</dbReference>
<dbReference type="PANTHER" id="PTHR33308">
    <property type="entry name" value="PEPTIDOGLYCAN HYDROLASE FLGJ"/>
    <property type="match status" value="1"/>
</dbReference>
<evidence type="ECO:0000313" key="9">
    <source>
        <dbReference type="Proteomes" id="UP000285173"/>
    </source>
</evidence>